<reference evidence="1 2" key="3">
    <citation type="journal article" date="2004" name="Nature">
        <title>Finishing the euchromatic sequence of the human genome.</title>
        <authorList>
            <consortium name="International Human Genome Sequencing Consortium"/>
        </authorList>
    </citation>
    <scope>NUCLEOTIDE SEQUENCE [LARGE SCALE GENOMIC DNA]</scope>
</reference>
<dbReference type="EMBL" id="AL445215">
    <property type="status" value="NOT_ANNOTATED_CDS"/>
    <property type="molecule type" value="Genomic_DNA"/>
</dbReference>
<dbReference type="EMBL" id="KF458347">
    <property type="status" value="NOT_ANNOTATED_CDS"/>
    <property type="molecule type" value="Genomic_DNA"/>
</dbReference>
<evidence type="ECO:0000313" key="1">
    <source>
        <dbReference type="Ensembl" id="ENSP00000501337.1"/>
    </source>
</evidence>
<dbReference type="EMBL" id="AL078583">
    <property type="status" value="NOT_ANNOTATED_CDS"/>
    <property type="molecule type" value="Genomic_DNA"/>
</dbReference>
<name>A0A6I8PII0_HUMAN</name>
<dbReference type="Proteomes" id="UP000005640">
    <property type="component" value="Chromosome 6"/>
</dbReference>
<dbReference type="HGNC" id="HGNC:8607">
    <property type="gene designation" value="PRKN"/>
</dbReference>
<dbReference type="AlphaFoldDB" id="A0A6I8PII0"/>
<sequence>MPTVLKLLRFKNVSMKPALELFWKTLTVEYVIQMNNFKKYSVADYNLKNYGSPQVNLLKYFKLYKSAVEVSTTQCGFSFRCDFYLNSDIRNHVLDLPCSSQSALHCCGYMEMLNK</sequence>
<gene>
    <name evidence="1" type="primary">PRKN</name>
</gene>
<dbReference type="ExpressionAtlas" id="A0A6I8PII0">
    <property type="expression patterns" value="baseline and differential"/>
</dbReference>
<proteinExistence type="predicted"/>
<dbReference type="EMBL" id="KF495747">
    <property type="status" value="NOT_ANNOTATED_CDS"/>
    <property type="molecule type" value="Genomic_DNA"/>
</dbReference>
<dbReference type="GeneTree" id="ENSGT00390000011034"/>
<dbReference type="EMBL" id="KF458345">
    <property type="status" value="NOT_ANNOTATED_CDS"/>
    <property type="molecule type" value="Genomic_DNA"/>
</dbReference>
<dbReference type="OrthoDB" id="1431934at2759"/>
<dbReference type="EMBL" id="AL138716">
    <property type="status" value="NOT_ANNOTATED_CDS"/>
    <property type="molecule type" value="Genomic_DNA"/>
</dbReference>
<reference evidence="1" key="5">
    <citation type="submission" date="2025-09" db="UniProtKB">
        <authorList>
            <consortium name="Ensembl"/>
        </authorList>
    </citation>
    <scope>IDENTIFICATION</scope>
</reference>
<dbReference type="EMBL" id="AL132982">
    <property type="status" value="NOT_ANNOTATED_CDS"/>
    <property type="molecule type" value="Genomic_DNA"/>
</dbReference>
<keyword evidence="2" id="KW-1185">Reference proteome</keyword>
<dbReference type="Antibodypedia" id="4264">
    <property type="antibodies" value="797 antibodies from 52 providers"/>
</dbReference>
<protein>
    <submittedName>
        <fullName evidence="1">Parkin RBR E3 ubiquitin protein ligase</fullName>
    </submittedName>
</protein>
<reference evidence="1" key="4">
    <citation type="submission" date="2025-08" db="UniProtKB">
        <authorList>
            <consortium name="Ensembl"/>
        </authorList>
    </citation>
    <scope>IDENTIFICATION</scope>
</reference>
<evidence type="ECO:0000313" key="2">
    <source>
        <dbReference type="Proteomes" id="UP000005640"/>
    </source>
</evidence>
<reference evidence="1 2" key="2">
    <citation type="journal article" date="2003" name="Nature">
        <title>The DNA sequence and analysis of human chromosome 6.</title>
        <authorList>
            <person name="Mungall A.J."/>
            <person name="Palmer S.A."/>
            <person name="Sims S.K."/>
            <person name="Edwards C.A."/>
            <person name="Ashurst J.L."/>
            <person name="Wilming L."/>
            <person name="Jones M.C."/>
            <person name="Horton R."/>
            <person name="Hunt S.E."/>
            <person name="Scott C.E."/>
            <person name="Gilbert J.G."/>
            <person name="Clamp M.E."/>
            <person name="Bethel G."/>
            <person name="Milne S."/>
            <person name="Ainscough R."/>
            <person name="Almeida J.P."/>
            <person name="Ambrose K.D."/>
            <person name="Andrews T.D."/>
            <person name="Ashwell R.I."/>
            <person name="Babbage A.K."/>
            <person name="Bagguley C.L."/>
            <person name="Bailey J."/>
            <person name="Banerjee R."/>
            <person name="Barker D.J."/>
            <person name="Barlow K.F."/>
            <person name="Bates K."/>
            <person name="Beare D.M."/>
            <person name="Beasley H."/>
            <person name="Beasley O."/>
            <person name="Bird C.P."/>
            <person name="Blakey S."/>
            <person name="Bray-Allen S."/>
            <person name="Brook J."/>
            <person name="Brown A.J."/>
            <person name="Brown J.Y."/>
            <person name="Burford D.C."/>
            <person name="Burrill W."/>
            <person name="Burton J."/>
            <person name="Carder C."/>
            <person name="Carter N.P."/>
            <person name="Chapman J.C."/>
            <person name="Clark S.Y."/>
            <person name="Clark G."/>
            <person name="Clee C.M."/>
            <person name="Clegg S."/>
            <person name="Cobley V."/>
            <person name="Collier R.E."/>
            <person name="Collins J.E."/>
            <person name="Colman L.K."/>
            <person name="Corby N.R."/>
            <person name="Coville G.J."/>
            <person name="Culley K.M."/>
            <person name="Dhami P."/>
            <person name="Davies J."/>
            <person name="Dunn M."/>
            <person name="Earthrowl M.E."/>
            <person name="Ellington A.E."/>
            <person name="Evans K.A."/>
            <person name="Faulkner L."/>
            <person name="Francis M.D."/>
            <person name="Frankish A."/>
            <person name="Frankland J."/>
            <person name="French L."/>
            <person name="Garner P."/>
            <person name="Garnett J."/>
            <person name="Ghori M.J."/>
            <person name="Gilby L.M."/>
            <person name="Gillson C.J."/>
            <person name="Glithero R.J."/>
            <person name="Grafham D.V."/>
            <person name="Grant M."/>
            <person name="Gribble S."/>
            <person name="Griffiths C."/>
            <person name="Griffiths M."/>
            <person name="Hall R."/>
            <person name="Halls K.S."/>
            <person name="Hammond S."/>
            <person name="Harley J.L."/>
            <person name="Hart E.A."/>
            <person name="Heath P.D."/>
            <person name="Heathcott R."/>
            <person name="Holmes S.J."/>
            <person name="Howden P.J."/>
            <person name="Howe K.L."/>
            <person name="Howell G.R."/>
            <person name="Huckle E."/>
            <person name="Humphray S.J."/>
            <person name="Humphries M.D."/>
            <person name="Hunt A.R."/>
            <person name="Johnson C.M."/>
            <person name="Joy A.A."/>
            <person name="Kay M."/>
            <person name="Keenan S.J."/>
            <person name="Kimberley A.M."/>
            <person name="King A."/>
            <person name="Laird G.K."/>
            <person name="Langford C."/>
            <person name="Lawlor S."/>
            <person name="Leongamornlert D.A."/>
            <person name="Leversha M."/>
            <person name="Lloyd C.R."/>
            <person name="Lloyd D.M."/>
            <person name="Loveland J.E."/>
            <person name="Lovell J."/>
            <person name="Martin S."/>
            <person name="Mashreghi-Mohammadi M."/>
            <person name="Maslen G.L."/>
            <person name="Matthews L."/>
            <person name="McCann O.T."/>
            <person name="McLaren S.J."/>
            <person name="McLay K."/>
            <person name="McMurray A."/>
            <person name="Moore M.J."/>
            <person name="Mullikin J.C."/>
            <person name="Niblett D."/>
            <person name="Nickerson T."/>
            <person name="Novik K.L."/>
            <person name="Oliver K."/>
            <person name="Overton-Larty E.K."/>
            <person name="Parker A."/>
            <person name="Patel R."/>
            <person name="Pearce A.V."/>
            <person name="Peck A.I."/>
            <person name="Phillimore B."/>
            <person name="Phillips S."/>
            <person name="Plumb R.W."/>
            <person name="Porter K.M."/>
            <person name="Ramsey Y."/>
            <person name="Ranby S.A."/>
            <person name="Rice C.M."/>
            <person name="Ross M.T."/>
            <person name="Searle S.M."/>
            <person name="Sehra H.K."/>
            <person name="Sheridan E."/>
            <person name="Skuce C.D."/>
            <person name="Smith S."/>
            <person name="Smith M."/>
            <person name="Spraggon L."/>
            <person name="Squares S.L."/>
            <person name="Steward C.A."/>
            <person name="Sycamore N."/>
            <person name="Tamlyn-Hall G."/>
            <person name="Tester J."/>
            <person name="Theaker A.J."/>
            <person name="Thomas D.W."/>
            <person name="Thorpe A."/>
            <person name="Tracey A."/>
            <person name="Tromans A."/>
            <person name="Tubby B."/>
            <person name="Wall M."/>
            <person name="Wallis J.M."/>
            <person name="West A.P."/>
            <person name="White S.S."/>
            <person name="Whitehead S.L."/>
            <person name="Whittaker H."/>
            <person name="Wild A."/>
            <person name="Willey D.J."/>
            <person name="Wilmer T.E."/>
            <person name="Wood J.M."/>
            <person name="Wray P.W."/>
            <person name="Wyatt J.C."/>
            <person name="Young L."/>
            <person name="Younger R.M."/>
            <person name="Bentley D.R."/>
            <person name="Coulson A."/>
            <person name="Durbin R."/>
            <person name="Hubbard T."/>
            <person name="Sulston J.E."/>
            <person name="Dunham I."/>
            <person name="Rogers J."/>
            <person name="Beck S."/>
        </authorList>
    </citation>
    <scope>NUCLEOTIDE SEQUENCE [LARGE SCALE GENOMIC DNA]</scope>
</reference>
<organism evidence="1 2">
    <name type="scientific">Homo sapiens</name>
    <name type="common">Human</name>
    <dbReference type="NCBI Taxonomy" id="9606"/>
    <lineage>
        <taxon>Eukaryota</taxon>
        <taxon>Metazoa</taxon>
        <taxon>Chordata</taxon>
        <taxon>Craniata</taxon>
        <taxon>Vertebrata</taxon>
        <taxon>Euteleostomi</taxon>
        <taxon>Mammalia</taxon>
        <taxon>Eutheria</taxon>
        <taxon>Euarchontoglires</taxon>
        <taxon>Primates</taxon>
        <taxon>Haplorrhini</taxon>
        <taxon>Catarrhini</taxon>
        <taxon>Hominidae</taxon>
        <taxon>Homo</taxon>
    </lineage>
</organism>
<accession>A0A6I8PII0</accession>
<dbReference type="Ensembl" id="ENST00000647006.2">
    <property type="protein sequence ID" value="ENSP00000501337.1"/>
    <property type="gene ID" value="ENSG00000185345.25"/>
</dbReference>
<reference evidence="1 2" key="1">
    <citation type="journal article" date="2001" name="Nature">
        <title>Initial sequencing and analysis of the human genome.</title>
        <authorList>
            <consortium name="International Human Genome Sequencing Consortium"/>
            <person name="Lander E.S."/>
            <person name="Linton L.M."/>
            <person name="Birren B."/>
            <person name="Nusbaum C."/>
            <person name="Zody M.C."/>
            <person name="Baldwin J."/>
            <person name="Devon K."/>
            <person name="Dewar K."/>
            <person name="Doyle M."/>
            <person name="FitzHugh W."/>
            <person name="Funke R."/>
            <person name="Gage D."/>
            <person name="Harris K."/>
            <person name="Heaford A."/>
            <person name="Howland J."/>
            <person name="Kann L."/>
            <person name="Lehoczky J."/>
            <person name="LeVine R."/>
            <person name="McEwan P."/>
            <person name="McKernan K."/>
            <person name="Meldrim J."/>
            <person name="Mesirov J.P."/>
            <person name="Miranda C."/>
            <person name="Morris W."/>
            <person name="Naylor J."/>
            <person name="Raymond C."/>
            <person name="Rosetti M."/>
            <person name="Santos R."/>
            <person name="Sheridan A."/>
            <person name="Sougnez C."/>
            <person name="Stange-Thomann N."/>
            <person name="Stojanovic N."/>
            <person name="Subramanian A."/>
            <person name="Wyman D."/>
            <person name="Rogers J."/>
            <person name="Sulston J."/>
            <person name="Ainscough R."/>
            <person name="Beck S."/>
            <person name="Bentley D."/>
            <person name="Burton J."/>
            <person name="Clee C."/>
            <person name="Carter N."/>
            <person name="Coulson A."/>
            <person name="Deadman R."/>
            <person name="Deloukas P."/>
            <person name="Dunham A."/>
            <person name="Dunham I."/>
            <person name="Durbin R."/>
            <person name="French L."/>
            <person name="Grafham D."/>
            <person name="Gregory S."/>
            <person name="Hubbard T."/>
            <person name="Humphray S."/>
            <person name="Hunt A."/>
            <person name="Jones M."/>
            <person name="Lloyd C."/>
            <person name="McMurray A."/>
            <person name="Matthews L."/>
            <person name="Mercer S."/>
            <person name="Milne S."/>
            <person name="Mullikin J.C."/>
            <person name="Mungall A."/>
            <person name="Plumb R."/>
            <person name="Ross M."/>
            <person name="Shownkeen R."/>
            <person name="Sims S."/>
            <person name="Waterston R.H."/>
            <person name="Wilson R.K."/>
            <person name="Hillier L.W."/>
            <person name="McPherson J.D."/>
            <person name="Marra M.A."/>
            <person name="Mardis E.R."/>
            <person name="Fulton L.A."/>
            <person name="Chinwalla A.T."/>
            <person name="Pepin K.H."/>
            <person name="Gish W.R."/>
            <person name="Chissoe S.L."/>
            <person name="Wendl M.C."/>
            <person name="Delehaunty K.D."/>
            <person name="Miner T.L."/>
            <person name="Delehaunty A."/>
            <person name="Kramer J.B."/>
            <person name="Cook L.L."/>
            <person name="Fulton R.S."/>
            <person name="Johnson D.L."/>
            <person name="Minx P.J."/>
            <person name="Clifton S.W."/>
            <person name="Hawkins T."/>
            <person name="Branscomb E."/>
            <person name="Predki P."/>
            <person name="Richardson P."/>
            <person name="Wenning S."/>
            <person name="Slezak T."/>
            <person name="Doggett N."/>
            <person name="Cheng J.F."/>
            <person name="Olsen A."/>
            <person name="Lucas S."/>
            <person name="Elkin C."/>
            <person name="Uberbacher E."/>
            <person name="Frazier M."/>
            <person name="Gibbs R.A."/>
            <person name="Muzny D.M."/>
            <person name="Scherer S.E."/>
            <person name="Bouck J.B."/>
            <person name="Sodergren E.J."/>
            <person name="Worley K.C."/>
            <person name="Rives C.M."/>
            <person name="Gorrell J.H."/>
            <person name="Metzker M.L."/>
            <person name="Naylor S.L."/>
            <person name="Kucherlapati R.S."/>
            <person name="Nelson D.L."/>
            <person name="Weinstock G.M."/>
            <person name="Sakaki Y."/>
            <person name="Fujiyama A."/>
            <person name="Hattori M."/>
            <person name="Yada T."/>
            <person name="Toyoda A."/>
            <person name="Itoh T."/>
            <person name="Kawagoe C."/>
            <person name="Watanabe H."/>
            <person name="Totoki Y."/>
            <person name="Taylor T."/>
            <person name="Weissenbach J."/>
            <person name="Heilig R."/>
            <person name="Saurin W."/>
            <person name="Artiguenave F."/>
            <person name="Brottier P."/>
            <person name="Bruls T."/>
            <person name="Pelletier E."/>
            <person name="Robert C."/>
            <person name="Wincker P."/>
            <person name="Smith D.R."/>
            <person name="Doucette-Stamm L."/>
            <person name="Rubenfield M."/>
            <person name="Weinstock K."/>
            <person name="Lee H.M."/>
            <person name="Dubois J."/>
            <person name="Rosenthal A."/>
            <person name="Platzer M."/>
            <person name="Nyakatura G."/>
            <person name="Taudien S."/>
            <person name="Rump A."/>
            <person name="Yang H."/>
            <person name="Yu J."/>
            <person name="Wang J."/>
            <person name="Huang G."/>
            <person name="Gu J."/>
            <person name="Hood L."/>
            <person name="Rowen L."/>
            <person name="Madan A."/>
            <person name="Qin S."/>
            <person name="Davis R.W."/>
            <person name="Federspiel N.A."/>
            <person name="Abola A.P."/>
            <person name="Proctor M.J."/>
            <person name="Myers R.M."/>
            <person name="Schmutz J."/>
            <person name="Dickson M."/>
            <person name="Grimwood J."/>
            <person name="Cox D.R."/>
            <person name="Olson M.V."/>
            <person name="Kaul R."/>
            <person name="Raymond C."/>
            <person name="Shimizu N."/>
            <person name="Kawasaki K."/>
            <person name="Minoshima S."/>
            <person name="Evans G.A."/>
            <person name="Athanasiou M."/>
            <person name="Schultz R."/>
            <person name="Roe B.A."/>
            <person name="Chen F."/>
            <person name="Pan H."/>
            <person name="Ramser J."/>
            <person name="Lehrach H."/>
            <person name="Reinhardt R."/>
            <person name="McCombie W.R."/>
            <person name="de la Bastide M."/>
            <person name="Dedhia N."/>
            <person name="Blocker H."/>
            <person name="Hornischer K."/>
            <person name="Nordsiek G."/>
            <person name="Agarwala R."/>
            <person name="Aravind L."/>
            <person name="Bailey J.A."/>
            <person name="Bateman A."/>
            <person name="Batzoglou S."/>
            <person name="Birney E."/>
            <person name="Bork P."/>
            <person name="Brown D.G."/>
            <person name="Burge C.B."/>
            <person name="Cerutti L."/>
            <person name="Chen H.C."/>
            <person name="Church D."/>
            <person name="Clamp M."/>
            <person name="Copley R.R."/>
            <person name="Doerks T."/>
            <person name="Eddy S.R."/>
            <person name="Eichler E.E."/>
            <person name="Furey T.S."/>
            <person name="Galagan J."/>
            <person name="Gilbert J.G."/>
            <person name="Harmon C."/>
            <person name="Hayashizaki Y."/>
            <person name="Haussler D."/>
            <person name="Hermjakob H."/>
            <person name="Hokamp K."/>
            <person name="Jang W."/>
            <person name="Johnson L.S."/>
            <person name="Jones T.A."/>
            <person name="Kasif S."/>
            <person name="Kaspryzk A."/>
            <person name="Kennedy S."/>
            <person name="Kent W.J."/>
            <person name="Kitts P."/>
            <person name="Koonin E.V."/>
            <person name="Korf I."/>
            <person name="Kulp D."/>
            <person name="Lancet D."/>
            <person name="Lowe T.M."/>
            <person name="McLysaght A."/>
            <person name="Mikkelsen T."/>
            <person name="Moran J.V."/>
            <person name="Mulder N."/>
            <person name="Pollara V.J."/>
            <person name="Ponting C.P."/>
            <person name="Schuler G."/>
            <person name="Schultz J."/>
            <person name="Slater G."/>
            <person name="Smit A.F."/>
            <person name="Stupka E."/>
            <person name="Szustakowski J."/>
            <person name="Thierry-Mieg D."/>
            <person name="Thierry-Mieg J."/>
            <person name="Wagner L."/>
            <person name="Wallis J."/>
            <person name="Wheeler R."/>
            <person name="Williams A."/>
            <person name="Wolf Y.I."/>
            <person name="Wolfe K.H."/>
            <person name="Yang S.P."/>
            <person name="Yeh R.F."/>
            <person name="Collins F."/>
            <person name="Guyer M.S."/>
            <person name="Peterson J."/>
            <person name="Felsenfeld A."/>
            <person name="Wetterstrand K.A."/>
            <person name="Patrinos A."/>
            <person name="Morgan M.J."/>
            <person name="de Jong P."/>
            <person name="Catanese J.J."/>
            <person name="Osoegawa K."/>
            <person name="Shizuya H."/>
            <person name="Choi S."/>
            <person name="Chen Y.J."/>
        </authorList>
    </citation>
    <scope>NUCLEOTIDE SEQUENCE [LARGE SCALE GENOMIC DNA]</scope>
</reference>
<dbReference type="Bgee" id="ENSG00000185345">
    <property type="expression patterns" value="Expressed in sural nerve and 107 other cell types or tissues"/>
</dbReference>
<dbReference type="OpenTargets" id="ENSG00000185345"/>
<dbReference type="EMBL" id="AL035697">
    <property type="status" value="NOT_ANNOTATED_CDS"/>
    <property type="molecule type" value="Genomic_DNA"/>
</dbReference>